<dbReference type="Proteomes" id="UP000248021">
    <property type="component" value="Unassembled WGS sequence"/>
</dbReference>
<accession>A0A2V3TW32</accession>
<evidence type="ECO:0000313" key="1">
    <source>
        <dbReference type="EMBL" id="PXW53250.1"/>
    </source>
</evidence>
<proteinExistence type="predicted"/>
<organism evidence="1 2">
    <name type="scientific">Chelatococcus asaccharovorans</name>
    <dbReference type="NCBI Taxonomy" id="28210"/>
    <lineage>
        <taxon>Bacteria</taxon>
        <taxon>Pseudomonadati</taxon>
        <taxon>Pseudomonadota</taxon>
        <taxon>Alphaproteobacteria</taxon>
        <taxon>Hyphomicrobiales</taxon>
        <taxon>Chelatococcaceae</taxon>
        <taxon>Chelatococcus</taxon>
    </lineage>
</organism>
<dbReference type="Gene3D" id="3.90.550.40">
    <property type="match status" value="1"/>
</dbReference>
<evidence type="ECO:0008006" key="3">
    <source>
        <dbReference type="Google" id="ProtNLM"/>
    </source>
</evidence>
<sequence>MKRTNLFIAVPAYDRRIYTDTSIAIMDTVMQLRARKAAASVFFMRGCAIVHHARNMIVSEFLANKDATHLLFVDSDMKFEAKSILNMLRCEVPFVAAPYVAKSYRNMPTRAVQPRDLDAFHEATTNWNVVFEDPRVMSGEIQPKDVRNNFVRVKRIGTGLMLLRRDVLETMVRKYRHTEYHAGDADEFPYAVNRFYDLFSTRIDETGLFIGEDFAFCDRWINECGGEIWCDLTAKVSHLGHHEYTGTLGDYLAIHRGIRKRAEPPA</sequence>
<dbReference type="InterPro" id="IPR029044">
    <property type="entry name" value="Nucleotide-diphossugar_trans"/>
</dbReference>
<dbReference type="AlphaFoldDB" id="A0A2V3TW32"/>
<comment type="caution">
    <text evidence="1">The sequence shown here is derived from an EMBL/GenBank/DDBJ whole genome shotgun (WGS) entry which is preliminary data.</text>
</comment>
<gene>
    <name evidence="1" type="ORF">C7450_114127</name>
</gene>
<protein>
    <recommendedName>
        <fullName evidence="3">Glycosyl transferase family 2</fullName>
    </recommendedName>
</protein>
<reference evidence="1 2" key="1">
    <citation type="submission" date="2018-05" db="EMBL/GenBank/DDBJ databases">
        <title>Genomic Encyclopedia of Type Strains, Phase IV (KMG-IV): sequencing the most valuable type-strain genomes for metagenomic binning, comparative biology and taxonomic classification.</title>
        <authorList>
            <person name="Goeker M."/>
        </authorList>
    </citation>
    <scope>NUCLEOTIDE SEQUENCE [LARGE SCALE GENOMIC DNA]</scope>
    <source>
        <strain evidence="1 2">DSM 6462</strain>
    </source>
</reference>
<evidence type="ECO:0000313" key="2">
    <source>
        <dbReference type="Proteomes" id="UP000248021"/>
    </source>
</evidence>
<keyword evidence="2" id="KW-1185">Reference proteome</keyword>
<dbReference type="SUPFAM" id="SSF53448">
    <property type="entry name" value="Nucleotide-diphospho-sugar transferases"/>
    <property type="match status" value="1"/>
</dbReference>
<name>A0A2V3TW32_9HYPH</name>
<dbReference type="EMBL" id="QJJK01000014">
    <property type="protein sequence ID" value="PXW53250.1"/>
    <property type="molecule type" value="Genomic_DNA"/>
</dbReference>